<dbReference type="AlphaFoldDB" id="E3K1D3"/>
<protein>
    <submittedName>
        <fullName evidence="2">Uncharacterized protein</fullName>
    </submittedName>
</protein>
<dbReference type="RefSeq" id="XP_003322527.1">
    <property type="nucleotide sequence ID" value="XM_003322479.1"/>
</dbReference>
<dbReference type="KEGG" id="pgr:PGTG_04064"/>
<name>E3K1D3_PUCGT</name>
<proteinExistence type="predicted"/>
<organism evidence="2 3">
    <name type="scientific">Puccinia graminis f. sp. tritici (strain CRL 75-36-700-3 / race SCCL)</name>
    <name type="common">Black stem rust fungus</name>
    <dbReference type="NCBI Taxonomy" id="418459"/>
    <lineage>
        <taxon>Eukaryota</taxon>
        <taxon>Fungi</taxon>
        <taxon>Dikarya</taxon>
        <taxon>Basidiomycota</taxon>
        <taxon>Pucciniomycotina</taxon>
        <taxon>Pucciniomycetes</taxon>
        <taxon>Pucciniales</taxon>
        <taxon>Pucciniaceae</taxon>
        <taxon>Puccinia</taxon>
    </lineage>
</organism>
<evidence type="ECO:0000313" key="2">
    <source>
        <dbReference type="EMBL" id="EFP78108.1"/>
    </source>
</evidence>
<evidence type="ECO:0000313" key="3">
    <source>
        <dbReference type="Proteomes" id="UP000008783"/>
    </source>
</evidence>
<sequence>MGRKEACKILNLKRNFHPRGPASEAEPSGGLRQLYNSTSSTNLTCSRVPGSSPSDPKSRPIHRFVFTTYKCLFWSRPKNLVLELEYQLRTKVQGKDPNKIQTQYKL</sequence>
<feature type="compositionally biased region" description="Polar residues" evidence="1">
    <location>
        <begin position="34"/>
        <end position="55"/>
    </location>
</feature>
<dbReference type="EMBL" id="DS178269">
    <property type="protein sequence ID" value="EFP78108.1"/>
    <property type="molecule type" value="Genomic_DNA"/>
</dbReference>
<dbReference type="VEuPathDB" id="FungiDB:PGTG_04064"/>
<dbReference type="GeneID" id="10541578"/>
<feature type="region of interest" description="Disordered" evidence="1">
    <location>
        <begin position="18"/>
        <end position="59"/>
    </location>
</feature>
<reference evidence="3" key="2">
    <citation type="journal article" date="2011" name="Proc. Natl. Acad. Sci. U.S.A.">
        <title>Obligate biotrophy features unraveled by the genomic analysis of rust fungi.</title>
        <authorList>
            <person name="Duplessis S."/>
            <person name="Cuomo C.A."/>
            <person name="Lin Y.-C."/>
            <person name="Aerts A."/>
            <person name="Tisserant E."/>
            <person name="Veneault-Fourrey C."/>
            <person name="Joly D.L."/>
            <person name="Hacquard S."/>
            <person name="Amselem J."/>
            <person name="Cantarel B.L."/>
            <person name="Chiu R."/>
            <person name="Coutinho P.M."/>
            <person name="Feau N."/>
            <person name="Field M."/>
            <person name="Frey P."/>
            <person name="Gelhaye E."/>
            <person name="Goldberg J."/>
            <person name="Grabherr M.G."/>
            <person name="Kodira C.D."/>
            <person name="Kohler A."/>
            <person name="Kuees U."/>
            <person name="Lindquist E.A."/>
            <person name="Lucas S.M."/>
            <person name="Mago R."/>
            <person name="Mauceli E."/>
            <person name="Morin E."/>
            <person name="Murat C."/>
            <person name="Pangilinan J.L."/>
            <person name="Park R."/>
            <person name="Pearson M."/>
            <person name="Quesneville H."/>
            <person name="Rouhier N."/>
            <person name="Sakthikumar S."/>
            <person name="Salamov A.A."/>
            <person name="Schmutz J."/>
            <person name="Selles B."/>
            <person name="Shapiro H."/>
            <person name="Tanguay P."/>
            <person name="Tuskan G.A."/>
            <person name="Henrissat B."/>
            <person name="Van de Peer Y."/>
            <person name="Rouze P."/>
            <person name="Ellis J.G."/>
            <person name="Dodds P.N."/>
            <person name="Schein J.E."/>
            <person name="Zhong S."/>
            <person name="Hamelin R.C."/>
            <person name="Grigoriev I.V."/>
            <person name="Szabo L.J."/>
            <person name="Martin F."/>
        </authorList>
    </citation>
    <scope>NUCLEOTIDE SEQUENCE [LARGE SCALE GENOMIC DNA]</scope>
    <source>
        <strain evidence="3">CRL 75-36-700-3 / race SCCL</strain>
    </source>
</reference>
<dbReference type="Proteomes" id="UP000008783">
    <property type="component" value="Unassembled WGS sequence"/>
</dbReference>
<accession>E3K1D3</accession>
<gene>
    <name evidence="2" type="ORF">PGTG_04064</name>
</gene>
<evidence type="ECO:0000256" key="1">
    <source>
        <dbReference type="SAM" id="MobiDB-lite"/>
    </source>
</evidence>
<dbReference type="HOGENOM" id="CLU_2224516_0_0_1"/>
<keyword evidence="3" id="KW-1185">Reference proteome</keyword>
<dbReference type="InParanoid" id="E3K1D3"/>
<reference key="1">
    <citation type="submission" date="2007-01" db="EMBL/GenBank/DDBJ databases">
        <title>The Genome Sequence of Puccinia graminis f. sp. tritici Strain CRL 75-36-700-3.</title>
        <authorList>
            <consortium name="The Broad Institute Genome Sequencing Platform"/>
            <person name="Birren B."/>
            <person name="Lander E."/>
            <person name="Galagan J."/>
            <person name="Nusbaum C."/>
            <person name="Devon K."/>
            <person name="Cuomo C."/>
            <person name="Jaffe D."/>
            <person name="Butler J."/>
            <person name="Alvarez P."/>
            <person name="Gnerre S."/>
            <person name="Grabherr M."/>
            <person name="Mauceli E."/>
            <person name="Brockman W."/>
            <person name="Young S."/>
            <person name="LaButti K."/>
            <person name="Sykes S."/>
            <person name="DeCaprio D."/>
            <person name="Crawford M."/>
            <person name="Koehrsen M."/>
            <person name="Engels R."/>
            <person name="Montgomery P."/>
            <person name="Pearson M."/>
            <person name="Howarth C."/>
            <person name="Larson L."/>
            <person name="White J."/>
            <person name="Zeng Q."/>
            <person name="Kodira C."/>
            <person name="Yandava C."/>
            <person name="Alvarado L."/>
            <person name="O'Leary S."/>
            <person name="Szabo L."/>
            <person name="Dean R."/>
            <person name="Schein J."/>
        </authorList>
    </citation>
    <scope>NUCLEOTIDE SEQUENCE</scope>
    <source>
        <strain>CRL 75-36-700-3</strain>
    </source>
</reference>